<gene>
    <name evidence="2" type="ORF">BD410DRAFT_845111</name>
</gene>
<keyword evidence="3" id="KW-1185">Reference proteome</keyword>
<dbReference type="OrthoDB" id="8954335at2759"/>
<proteinExistence type="predicted"/>
<dbReference type="CDD" id="cd00882">
    <property type="entry name" value="Ras_like_GTPase"/>
    <property type="match status" value="1"/>
</dbReference>
<evidence type="ECO:0000313" key="3">
    <source>
        <dbReference type="Proteomes" id="UP000294933"/>
    </source>
</evidence>
<dbReference type="STRING" id="50990.A0A4Y7PL55"/>
<evidence type="ECO:0008006" key="4">
    <source>
        <dbReference type="Google" id="ProtNLM"/>
    </source>
</evidence>
<feature type="coiled-coil region" evidence="1">
    <location>
        <begin position="189"/>
        <end position="248"/>
    </location>
</feature>
<organism evidence="2 3">
    <name type="scientific">Rickenella mellea</name>
    <dbReference type="NCBI Taxonomy" id="50990"/>
    <lineage>
        <taxon>Eukaryota</taxon>
        <taxon>Fungi</taxon>
        <taxon>Dikarya</taxon>
        <taxon>Basidiomycota</taxon>
        <taxon>Agaricomycotina</taxon>
        <taxon>Agaricomycetes</taxon>
        <taxon>Hymenochaetales</taxon>
        <taxon>Rickenellaceae</taxon>
        <taxon>Rickenella</taxon>
    </lineage>
</organism>
<dbReference type="AlphaFoldDB" id="A0A4Y7PL55"/>
<evidence type="ECO:0000313" key="2">
    <source>
        <dbReference type="EMBL" id="TDL15552.1"/>
    </source>
</evidence>
<dbReference type="Gene3D" id="3.40.50.300">
    <property type="entry name" value="P-loop containing nucleotide triphosphate hydrolases"/>
    <property type="match status" value="1"/>
</dbReference>
<accession>A0A4Y7PL55</accession>
<name>A0A4Y7PL55_9AGAM</name>
<dbReference type="VEuPathDB" id="FungiDB:BD410DRAFT_845111"/>
<dbReference type="SUPFAM" id="SSF52540">
    <property type="entry name" value="P-loop containing nucleoside triphosphate hydrolases"/>
    <property type="match status" value="1"/>
</dbReference>
<dbReference type="InterPro" id="IPR027417">
    <property type="entry name" value="P-loop_NTPase"/>
</dbReference>
<dbReference type="EMBL" id="ML170271">
    <property type="protein sequence ID" value="TDL15552.1"/>
    <property type="molecule type" value="Genomic_DNA"/>
</dbReference>
<evidence type="ECO:0000256" key="1">
    <source>
        <dbReference type="SAM" id="Coils"/>
    </source>
</evidence>
<sequence>MPGHKVNIAVMGATGSGKTRSSLITSSSLESCTRDIQFGNPFELDGYNVTLIDTPGFDDTERSDTEILNLIAVYLSSSYEHGQAQLQPFPKICGDSTLKNVIILTTRWNSVETAEGELRERELSTKDIFFKPVLDLQAQMLRFQPYTSDRAHAILRHIIANQPKVLQIQEELVDRKLSISGTKAGEELNKELREQADRHRKDIEALEDLFRKEHALDAQARAELEAELNKLRHKIKRVDEDAARMASNCETQKREHKSQWDLIASNVRMVGSLFETGKMVYDLFQPTTSPEIRRLEEEIAARERESSCVIL</sequence>
<protein>
    <recommendedName>
        <fullName evidence="4">G domain-containing protein</fullName>
    </recommendedName>
</protein>
<keyword evidence="1" id="KW-0175">Coiled coil</keyword>
<reference evidence="2 3" key="1">
    <citation type="submission" date="2018-06" db="EMBL/GenBank/DDBJ databases">
        <title>A transcriptomic atlas of mushroom development highlights an independent origin of complex multicellularity.</title>
        <authorList>
            <consortium name="DOE Joint Genome Institute"/>
            <person name="Krizsan K."/>
            <person name="Almasi E."/>
            <person name="Merenyi Z."/>
            <person name="Sahu N."/>
            <person name="Viragh M."/>
            <person name="Koszo T."/>
            <person name="Mondo S."/>
            <person name="Kiss B."/>
            <person name="Balint B."/>
            <person name="Kues U."/>
            <person name="Barry K."/>
            <person name="Hegedus J.C."/>
            <person name="Henrissat B."/>
            <person name="Johnson J."/>
            <person name="Lipzen A."/>
            <person name="Ohm R."/>
            <person name="Nagy I."/>
            <person name="Pangilinan J."/>
            <person name="Yan J."/>
            <person name="Xiong Y."/>
            <person name="Grigoriev I.V."/>
            <person name="Hibbett D.S."/>
            <person name="Nagy L.G."/>
        </authorList>
    </citation>
    <scope>NUCLEOTIDE SEQUENCE [LARGE SCALE GENOMIC DNA]</scope>
    <source>
        <strain evidence="2 3">SZMC22713</strain>
    </source>
</reference>
<dbReference type="Proteomes" id="UP000294933">
    <property type="component" value="Unassembled WGS sequence"/>
</dbReference>